<name>A0ABQ2H3Q9_9PSED</name>
<keyword evidence="2" id="KW-1185">Reference proteome</keyword>
<gene>
    <name evidence="1" type="ORF">GCM10009425_49030</name>
</gene>
<organism evidence="1 2">
    <name type="scientific">Pseudomonas asuensis</name>
    <dbReference type="NCBI Taxonomy" id="1825787"/>
    <lineage>
        <taxon>Bacteria</taxon>
        <taxon>Pseudomonadati</taxon>
        <taxon>Pseudomonadota</taxon>
        <taxon>Gammaproteobacteria</taxon>
        <taxon>Pseudomonadales</taxon>
        <taxon>Pseudomonadaceae</taxon>
        <taxon>Pseudomonas</taxon>
    </lineage>
</organism>
<sequence length="237" mass="27561">MAIRIFFFVRFFKEEKHRQDFIKGDLYMNRLKYFKHYEEEDPCNIGDPHEGAYKWLQPDQVVIHITDPRTGKEYPIEGIIKPVVFQYTAHDDYHVYCMSALYFNDDDRFDSHEEMAAASLLDTSIGDLGDYCLIIKAQPFIDRLDKALEALPNDHVFGHGLVQYFDPEVFSGSFEGDAAIFHKRNCFSHQREYRIFVADEQQGNTPRIINIGDLSDIVMSCSKAELNNIVKIQTVDN</sequence>
<proteinExistence type="predicted"/>
<dbReference type="EMBL" id="BMNW01000044">
    <property type="protein sequence ID" value="GGM32755.1"/>
    <property type="molecule type" value="Genomic_DNA"/>
</dbReference>
<dbReference type="Proteomes" id="UP000616499">
    <property type="component" value="Unassembled WGS sequence"/>
</dbReference>
<dbReference type="RefSeq" id="WP_188868742.1">
    <property type="nucleotide sequence ID" value="NZ_BMNW01000044.1"/>
</dbReference>
<evidence type="ECO:0000313" key="1">
    <source>
        <dbReference type="EMBL" id="GGM32755.1"/>
    </source>
</evidence>
<accession>A0ABQ2H3Q9</accession>
<protein>
    <submittedName>
        <fullName evidence="1">Uncharacterized protein</fullName>
    </submittedName>
</protein>
<evidence type="ECO:0000313" key="2">
    <source>
        <dbReference type="Proteomes" id="UP000616499"/>
    </source>
</evidence>
<reference evidence="2" key="1">
    <citation type="journal article" date="2019" name="Int. J. Syst. Evol. Microbiol.">
        <title>The Global Catalogue of Microorganisms (GCM) 10K type strain sequencing project: providing services to taxonomists for standard genome sequencing and annotation.</title>
        <authorList>
            <consortium name="The Broad Institute Genomics Platform"/>
            <consortium name="The Broad Institute Genome Sequencing Center for Infectious Disease"/>
            <person name="Wu L."/>
            <person name="Ma J."/>
        </authorList>
    </citation>
    <scope>NUCLEOTIDE SEQUENCE [LARGE SCALE GENOMIC DNA]</scope>
    <source>
        <strain evidence="2">JCM 13501</strain>
    </source>
</reference>
<comment type="caution">
    <text evidence="1">The sequence shown here is derived from an EMBL/GenBank/DDBJ whole genome shotgun (WGS) entry which is preliminary data.</text>
</comment>